<organism evidence="10">
    <name type="scientific">Menopon gallinae</name>
    <name type="common">poultry shaft louse</name>
    <dbReference type="NCBI Taxonomy" id="328185"/>
    <lineage>
        <taxon>Eukaryota</taxon>
        <taxon>Metazoa</taxon>
        <taxon>Ecdysozoa</taxon>
        <taxon>Arthropoda</taxon>
        <taxon>Hexapoda</taxon>
        <taxon>Insecta</taxon>
        <taxon>Pterygota</taxon>
        <taxon>Neoptera</taxon>
        <taxon>Paraneoptera</taxon>
        <taxon>Psocodea</taxon>
        <taxon>Troctomorpha</taxon>
        <taxon>Phthiraptera</taxon>
        <taxon>Amblycera</taxon>
        <taxon>Menoponidae</taxon>
        <taxon>Menopon</taxon>
    </lineage>
</organism>
<dbReference type="InterPro" id="IPR035810">
    <property type="entry name" value="PEBP_euk"/>
</dbReference>
<dbReference type="InterPro" id="IPR008914">
    <property type="entry name" value="PEBP"/>
</dbReference>
<evidence type="ECO:0000256" key="1">
    <source>
        <dbReference type="ARBA" id="ARBA00004173"/>
    </source>
</evidence>
<dbReference type="PANTHER" id="PTHR11362">
    <property type="entry name" value="PHOSPHATIDYLETHANOLAMINE-BINDING PROTEIN"/>
    <property type="match status" value="1"/>
</dbReference>
<dbReference type="GO" id="GO:0005762">
    <property type="term" value="C:mitochondrial large ribosomal subunit"/>
    <property type="evidence" value="ECO:0007669"/>
    <property type="project" value="TreeGrafter"/>
</dbReference>
<evidence type="ECO:0000256" key="5">
    <source>
        <dbReference type="ARBA" id="ARBA00023128"/>
    </source>
</evidence>
<comment type="similarity">
    <text evidence="7">Belongs to the phosphatidylethanolamine-binding protein family. Mitochondrion-specific ribosomal protein mL38 subfamily.</text>
</comment>
<protein>
    <recommendedName>
        <fullName evidence="8">Large ribosomal subunit protein mL38</fullName>
    </recommendedName>
    <alternativeName>
        <fullName evidence="9">39S ribosomal protein L38, mitochondrial</fullName>
    </alternativeName>
</protein>
<reference evidence="10" key="1">
    <citation type="journal article" date="2024" name="Gigascience">
        <title>Chromosome-level genome of the poultry shaft louse Menopon gallinae provides insight into the host-switching and adaptive evolution of parasitic lice.</title>
        <authorList>
            <person name="Xu Y."/>
            <person name="Ma L."/>
            <person name="Liu S."/>
            <person name="Liang Y."/>
            <person name="Liu Q."/>
            <person name="He Z."/>
            <person name="Tian L."/>
            <person name="Duan Y."/>
            <person name="Cai W."/>
            <person name="Li H."/>
            <person name="Song F."/>
        </authorList>
    </citation>
    <scope>NUCLEOTIDE SEQUENCE</scope>
    <source>
        <strain evidence="10">Cailab_2023a</strain>
    </source>
</reference>
<evidence type="ECO:0000256" key="2">
    <source>
        <dbReference type="ARBA" id="ARBA00022946"/>
    </source>
</evidence>
<keyword evidence="4" id="KW-0175">Coiled coil</keyword>
<evidence type="ECO:0000256" key="9">
    <source>
        <dbReference type="ARBA" id="ARBA00041206"/>
    </source>
</evidence>
<dbReference type="EMBL" id="JARGDH010000001">
    <property type="protein sequence ID" value="KAL0279982.1"/>
    <property type="molecule type" value="Genomic_DNA"/>
</dbReference>
<evidence type="ECO:0000256" key="8">
    <source>
        <dbReference type="ARBA" id="ARBA00039444"/>
    </source>
</evidence>
<dbReference type="CDD" id="cd00866">
    <property type="entry name" value="PEBP_euk"/>
    <property type="match status" value="1"/>
</dbReference>
<proteinExistence type="inferred from homology"/>
<evidence type="ECO:0000313" key="10">
    <source>
        <dbReference type="EMBL" id="KAL0279982.1"/>
    </source>
</evidence>
<dbReference type="GO" id="GO:0005743">
    <property type="term" value="C:mitochondrial inner membrane"/>
    <property type="evidence" value="ECO:0007669"/>
    <property type="project" value="UniProtKB-ARBA"/>
</dbReference>
<evidence type="ECO:0000256" key="4">
    <source>
        <dbReference type="ARBA" id="ARBA00023054"/>
    </source>
</evidence>
<dbReference type="Pfam" id="PF01161">
    <property type="entry name" value="PBP"/>
    <property type="match status" value="1"/>
</dbReference>
<dbReference type="FunFam" id="3.90.280.10:FF:000002">
    <property type="entry name" value="39S ribosomal protein L38, mitochondrial"/>
    <property type="match status" value="1"/>
</dbReference>
<keyword evidence="3" id="KW-0689">Ribosomal protein</keyword>
<accession>A0AAW2IDY0</accession>
<dbReference type="PANTHER" id="PTHR11362:SF133">
    <property type="entry name" value="LARGE RIBOSOMAL SUBUNIT PROTEIN ML38"/>
    <property type="match status" value="1"/>
</dbReference>
<dbReference type="SUPFAM" id="SSF49777">
    <property type="entry name" value="PEBP-like"/>
    <property type="match status" value="1"/>
</dbReference>
<dbReference type="Gene3D" id="3.90.280.10">
    <property type="entry name" value="PEBP-like"/>
    <property type="match status" value="1"/>
</dbReference>
<keyword evidence="6" id="KW-0687">Ribonucleoprotein</keyword>
<evidence type="ECO:0000256" key="3">
    <source>
        <dbReference type="ARBA" id="ARBA00022980"/>
    </source>
</evidence>
<name>A0AAW2IDY0_9NEOP</name>
<dbReference type="InterPro" id="IPR036610">
    <property type="entry name" value="PEBP-like_sf"/>
</dbReference>
<gene>
    <name evidence="10" type="ORF">PYX00_001415</name>
</gene>
<comment type="caution">
    <text evidence="10">The sequence shown here is derived from an EMBL/GenBank/DDBJ whole genome shotgun (WGS) entry which is preliminary data.</text>
</comment>
<evidence type="ECO:0000256" key="6">
    <source>
        <dbReference type="ARBA" id="ARBA00023274"/>
    </source>
</evidence>
<sequence>MLRILSRNIKLNDDNVPELARGLRKIPPVPPRFTKSLKERLEEQNYKDPEIYGRVNIGLPRPPNKYDLPDHIKNRIMARVRKDPEKELASRNLELKVDLEQVAVEWFKDDGPLDIYKVADHYGIYSDLFGYAYFVPQVHLEIGFPLPDGNEAPVHRGNVVKPAEALVKPNVRYASKDSTLWTLVLTNPDGHFTEENKEYVHWFVGNIPGNKVNEGEEIWDYLQPFPPRGVGFQRLIFILYKQTEKIDYSELKNEKPRLSLNDRTFHTLEFYRERQNVLTPAGLGFFQTDWDHSVIKTFHEKLNMDEPIFEYDHDQPYVKPQKWFPKKKAFNLYLDKYRDPRLIAKEYVLKKWENVNPFKTPEKPFPYPNIYPIPPEVPSWLRTKIKRDRLGMGRIADQKEEEYE</sequence>
<evidence type="ECO:0000256" key="7">
    <source>
        <dbReference type="ARBA" id="ARBA00038016"/>
    </source>
</evidence>
<keyword evidence="2" id="KW-0809">Transit peptide</keyword>
<dbReference type="AlphaFoldDB" id="A0AAW2IDY0"/>
<keyword evidence="5" id="KW-0496">Mitochondrion</keyword>
<comment type="subcellular location">
    <subcellularLocation>
        <location evidence="1">Mitochondrion</location>
    </subcellularLocation>
</comment>